<dbReference type="RefSeq" id="XP_027201233.1">
    <property type="nucleotide sequence ID" value="XM_027345432.1"/>
</dbReference>
<dbReference type="Pfam" id="PF00856">
    <property type="entry name" value="SET"/>
    <property type="match status" value="1"/>
</dbReference>
<dbReference type="GO" id="GO:0005634">
    <property type="term" value="C:nucleus"/>
    <property type="evidence" value="ECO:0007669"/>
    <property type="project" value="UniProtKB-SubCell"/>
</dbReference>
<evidence type="ECO:0000256" key="5">
    <source>
        <dbReference type="ARBA" id="ARBA00022679"/>
    </source>
</evidence>
<dbReference type="InterPro" id="IPR046341">
    <property type="entry name" value="SET_dom_sf"/>
</dbReference>
<evidence type="ECO:0000256" key="14">
    <source>
        <dbReference type="ARBA" id="ARBA00093680"/>
    </source>
</evidence>
<dbReference type="OrthoDB" id="62495at2759"/>
<evidence type="ECO:0000256" key="10">
    <source>
        <dbReference type="ARBA" id="ARBA00023242"/>
    </source>
</evidence>
<evidence type="ECO:0000256" key="7">
    <source>
        <dbReference type="ARBA" id="ARBA00022723"/>
    </source>
</evidence>
<keyword evidence="10" id="KW-0539">Nucleus</keyword>
<comment type="function">
    <text evidence="12">Protein-lysine N-methyltransferase. Monomethylates PRMT5, modulating its transcriptional activity. May also act as a histone methyltransferase. Plays a critical role in cardiac development. Acts as a key epigenetic regulator of gene expression during cardiac development via its dual activities as a methyltransferase and negative regulator of HDAC1.</text>
</comment>
<evidence type="ECO:0000256" key="2">
    <source>
        <dbReference type="ARBA" id="ARBA00004496"/>
    </source>
</evidence>
<dbReference type="GO" id="GO:0008170">
    <property type="term" value="F:N-methyltransferase activity"/>
    <property type="evidence" value="ECO:0007669"/>
    <property type="project" value="UniProtKB-ARBA"/>
</dbReference>
<keyword evidence="9" id="KW-0862">Zinc</keyword>
<keyword evidence="7" id="KW-0479">Metal-binding</keyword>
<dbReference type="InParanoid" id="A0A6P6Y735"/>
<dbReference type="KEGG" id="dpte:113795237"/>
<dbReference type="Gene3D" id="2.170.270.10">
    <property type="entry name" value="SET domain"/>
    <property type="match status" value="1"/>
</dbReference>
<dbReference type="Gene3D" id="1.10.220.160">
    <property type="match status" value="1"/>
</dbReference>
<evidence type="ECO:0000256" key="3">
    <source>
        <dbReference type="ARBA" id="ARBA00022490"/>
    </source>
</evidence>
<dbReference type="FunCoup" id="A0A6P6Y735">
    <property type="interactions" value="1067"/>
</dbReference>
<dbReference type="AlphaFoldDB" id="A0A6P6Y735"/>
<dbReference type="SUPFAM" id="SSF48452">
    <property type="entry name" value="TPR-like"/>
    <property type="match status" value="1"/>
</dbReference>
<dbReference type="Gene3D" id="6.10.140.2220">
    <property type="match status" value="1"/>
</dbReference>
<keyword evidence="8 15" id="KW-0863">Zinc-finger</keyword>
<evidence type="ECO:0000313" key="18">
    <source>
        <dbReference type="Proteomes" id="UP000515146"/>
    </source>
</evidence>
<evidence type="ECO:0000256" key="13">
    <source>
        <dbReference type="ARBA" id="ARBA00093635"/>
    </source>
</evidence>
<dbReference type="OMA" id="WTELKTE"/>
<name>A0A6P6Y735_DERPT</name>
<dbReference type="GO" id="GO:0032259">
    <property type="term" value="P:methylation"/>
    <property type="evidence" value="ECO:0007669"/>
    <property type="project" value="UniProtKB-KW"/>
</dbReference>
<evidence type="ECO:0000256" key="8">
    <source>
        <dbReference type="ARBA" id="ARBA00022771"/>
    </source>
</evidence>
<gene>
    <name evidence="19" type="primary">LOC113795237</name>
</gene>
<comment type="catalytic activity">
    <reaction evidence="11">
        <text>L-lysyl-[protein] + S-adenosyl-L-methionine = N(6)-methyl-L-lysyl-[protein] + S-adenosyl-L-homocysteine + H(+)</text>
        <dbReference type="Rhea" id="RHEA:51736"/>
        <dbReference type="Rhea" id="RHEA-COMP:9752"/>
        <dbReference type="Rhea" id="RHEA-COMP:13053"/>
        <dbReference type="ChEBI" id="CHEBI:15378"/>
        <dbReference type="ChEBI" id="CHEBI:29969"/>
        <dbReference type="ChEBI" id="CHEBI:57856"/>
        <dbReference type="ChEBI" id="CHEBI:59789"/>
        <dbReference type="ChEBI" id="CHEBI:61929"/>
    </reaction>
</comment>
<dbReference type="InterPro" id="IPR002893">
    <property type="entry name" value="Znf_MYND"/>
</dbReference>
<dbReference type="InterPro" id="IPR001214">
    <property type="entry name" value="SET_dom"/>
</dbReference>
<dbReference type="GO" id="GO:0008270">
    <property type="term" value="F:zinc ion binding"/>
    <property type="evidence" value="ECO:0007669"/>
    <property type="project" value="UniProtKB-KW"/>
</dbReference>
<feature type="domain" description="MYND-type" evidence="17">
    <location>
        <begin position="251"/>
        <end position="293"/>
    </location>
</feature>
<evidence type="ECO:0000259" key="17">
    <source>
        <dbReference type="PROSITE" id="PS50865"/>
    </source>
</evidence>
<evidence type="ECO:0000256" key="4">
    <source>
        <dbReference type="ARBA" id="ARBA00022603"/>
    </source>
</evidence>
<accession>A0A6P6Y735</accession>
<dbReference type="Gene3D" id="1.25.40.10">
    <property type="entry name" value="Tetratricopeptide repeat domain"/>
    <property type="match status" value="1"/>
</dbReference>
<keyword evidence="18" id="KW-1185">Reference proteome</keyword>
<feature type="domain" description="SET" evidence="16">
    <location>
        <begin position="197"/>
        <end position="482"/>
    </location>
</feature>
<sequence>MNDENFGWFNFVQKFLLKDNEFKINLNNDRNPDHMIKICQNYIDNSKLIEKCLKINRKDSKKSYEYRLKGNECYASGLWNECLHLYSQSLQYAPVSNDDDSLPLAFGNRSAVNFQLERYKLSLFDIQMAIDNGYGNYKSETKLRNRQIECLLRLNRLDDARKISDMFGIRFSSDLKPSIFDSTEKPIANSENDKITEKIGLFSSKVCLSYDNHYGRCVRAGNNKSIESNELILIEHPYVHVLLPHFECKYCHHCCRQLSTIDQFECCSKCTIIAYCSVECRKNSWQQYHQYECSLLPFLWQFGIGHLVYRLMAKTNVDLIYNIYQDSLNKSSKEIEQNLQPFLQPSSSTSKSTYYALFSLQTHQNQMNPVDVLSYRMTATLIIELLFRANRYQATEIKNLKQILIDVCFRHLCQTIINSHTVMIPDSNDGSIPIATAFYPSLSLLNHSCDPNIQIIFKNGIECFVHSNRTIRSNEQIFNCYGINYRSADYKQRQQLLSDQYFFHCKCQICKNESKKKKFEILK</sequence>
<dbReference type="CDD" id="cd10536">
    <property type="entry name" value="SET_SMYD4"/>
    <property type="match status" value="1"/>
</dbReference>
<dbReference type="PROSITE" id="PS50865">
    <property type="entry name" value="ZF_MYND_2"/>
    <property type="match status" value="1"/>
</dbReference>
<protein>
    <recommendedName>
        <fullName evidence="13">Protein-lysine N-methyltransferase SMYD4</fullName>
    </recommendedName>
    <alternativeName>
        <fullName evidence="14">SET and MYND domain-containing protein 4</fullName>
    </alternativeName>
</protein>
<dbReference type="InterPro" id="IPR044421">
    <property type="entry name" value="SMYD4_SET"/>
</dbReference>
<proteinExistence type="predicted"/>
<dbReference type="InterPro" id="IPR052097">
    <property type="entry name" value="SET-MYND_domain_protein"/>
</dbReference>
<dbReference type="PANTHER" id="PTHR46165:SF2">
    <property type="entry name" value="SET AND MYND DOMAIN-CONTAINING PROTEIN 4"/>
    <property type="match status" value="1"/>
</dbReference>
<dbReference type="GO" id="GO:0005737">
    <property type="term" value="C:cytoplasm"/>
    <property type="evidence" value="ECO:0007669"/>
    <property type="project" value="UniProtKB-SubCell"/>
</dbReference>
<dbReference type="GO" id="GO:0008757">
    <property type="term" value="F:S-adenosylmethionine-dependent methyltransferase activity"/>
    <property type="evidence" value="ECO:0007669"/>
    <property type="project" value="UniProtKB-ARBA"/>
</dbReference>
<evidence type="ECO:0000256" key="6">
    <source>
        <dbReference type="ARBA" id="ARBA00022691"/>
    </source>
</evidence>
<evidence type="ECO:0000259" key="16">
    <source>
        <dbReference type="PROSITE" id="PS50280"/>
    </source>
</evidence>
<dbReference type="InterPro" id="IPR011990">
    <property type="entry name" value="TPR-like_helical_dom_sf"/>
</dbReference>
<keyword evidence="6" id="KW-0949">S-adenosyl-L-methionine</keyword>
<comment type="subcellular location">
    <subcellularLocation>
        <location evidence="2">Cytoplasm</location>
    </subcellularLocation>
    <subcellularLocation>
        <location evidence="1">Nucleus</location>
    </subcellularLocation>
</comment>
<evidence type="ECO:0000313" key="19">
    <source>
        <dbReference type="RefSeq" id="XP_027201233.1"/>
    </source>
</evidence>
<keyword evidence="5" id="KW-0808">Transferase</keyword>
<dbReference type="GO" id="GO:0008276">
    <property type="term" value="F:protein methyltransferase activity"/>
    <property type="evidence" value="ECO:0007669"/>
    <property type="project" value="UniProtKB-ARBA"/>
</dbReference>
<reference evidence="19" key="1">
    <citation type="submission" date="2025-08" db="UniProtKB">
        <authorList>
            <consortium name="RefSeq"/>
        </authorList>
    </citation>
    <scope>IDENTIFICATION</scope>
    <source>
        <strain evidence="19">Airmid</strain>
    </source>
</reference>
<organism evidence="18 19">
    <name type="scientific">Dermatophagoides pteronyssinus</name>
    <name type="common">European house dust mite</name>
    <dbReference type="NCBI Taxonomy" id="6956"/>
    <lineage>
        <taxon>Eukaryota</taxon>
        <taxon>Metazoa</taxon>
        <taxon>Ecdysozoa</taxon>
        <taxon>Arthropoda</taxon>
        <taxon>Chelicerata</taxon>
        <taxon>Arachnida</taxon>
        <taxon>Acari</taxon>
        <taxon>Acariformes</taxon>
        <taxon>Sarcoptiformes</taxon>
        <taxon>Astigmata</taxon>
        <taxon>Psoroptidia</taxon>
        <taxon>Analgoidea</taxon>
        <taxon>Pyroglyphidae</taxon>
        <taxon>Dermatophagoidinae</taxon>
        <taxon>Dermatophagoides</taxon>
    </lineage>
</organism>
<dbReference type="Proteomes" id="UP000515146">
    <property type="component" value="Unplaced"/>
</dbReference>
<dbReference type="PROSITE" id="PS50280">
    <property type="entry name" value="SET"/>
    <property type="match status" value="1"/>
</dbReference>
<evidence type="ECO:0000256" key="1">
    <source>
        <dbReference type="ARBA" id="ARBA00004123"/>
    </source>
</evidence>
<keyword evidence="3" id="KW-0963">Cytoplasm</keyword>
<keyword evidence="4" id="KW-0489">Methyltransferase</keyword>
<evidence type="ECO:0000256" key="12">
    <source>
        <dbReference type="ARBA" id="ARBA00093423"/>
    </source>
</evidence>
<evidence type="ECO:0000256" key="11">
    <source>
        <dbReference type="ARBA" id="ARBA00048985"/>
    </source>
</evidence>
<evidence type="ECO:0000256" key="15">
    <source>
        <dbReference type="PROSITE-ProRule" id="PRU00134"/>
    </source>
</evidence>
<evidence type="ECO:0000256" key="9">
    <source>
        <dbReference type="ARBA" id="ARBA00022833"/>
    </source>
</evidence>
<dbReference type="GO" id="GO:0042826">
    <property type="term" value="F:histone deacetylase binding"/>
    <property type="evidence" value="ECO:0007669"/>
    <property type="project" value="TreeGrafter"/>
</dbReference>
<dbReference type="PANTHER" id="PTHR46165">
    <property type="entry name" value="SET AND MYND DOMAIN-CONTAINING PROTEIN 4"/>
    <property type="match status" value="1"/>
</dbReference>
<dbReference type="SUPFAM" id="SSF82199">
    <property type="entry name" value="SET domain"/>
    <property type="match status" value="1"/>
</dbReference>